<keyword evidence="3 4" id="KW-0472">Membrane</keyword>
<feature type="transmembrane region" description="Helical" evidence="4">
    <location>
        <begin position="24"/>
        <end position="47"/>
    </location>
</feature>
<accession>A0AA41WE81</accession>
<feature type="transmembrane region" description="Helical" evidence="4">
    <location>
        <begin position="145"/>
        <end position="164"/>
    </location>
</feature>
<evidence type="ECO:0000259" key="5">
    <source>
        <dbReference type="PROSITE" id="PS50850"/>
    </source>
</evidence>
<evidence type="ECO:0000256" key="3">
    <source>
        <dbReference type="ARBA" id="ARBA00023136"/>
    </source>
</evidence>
<dbReference type="PANTHER" id="PTHR23520">
    <property type="entry name" value="TRANSPORTER, PUTATIVE (AFU_ORTHOLOGUE AFUA_3G04000)-RELATED"/>
    <property type="match status" value="1"/>
</dbReference>
<feature type="transmembrane region" description="Helical" evidence="4">
    <location>
        <begin position="267"/>
        <end position="287"/>
    </location>
</feature>
<dbReference type="PANTHER" id="PTHR23520:SF5">
    <property type="entry name" value="TRANSPORTER, PUTATIVE (AFU_ORTHOLOGUE AFUA_3G04000)-RELATED"/>
    <property type="match status" value="1"/>
</dbReference>
<feature type="transmembrane region" description="Helical" evidence="4">
    <location>
        <begin position="353"/>
        <end position="373"/>
    </location>
</feature>
<dbReference type="AlphaFoldDB" id="A0AA41WE81"/>
<dbReference type="EMBL" id="JAMSLR010000002">
    <property type="protein sequence ID" value="MCM8748438.1"/>
    <property type="molecule type" value="Genomic_DNA"/>
</dbReference>
<feature type="transmembrane region" description="Helical" evidence="4">
    <location>
        <begin position="307"/>
        <end position="333"/>
    </location>
</feature>
<sequence>MQTALAELREHLRRVRAFSRNARLLLLALGLLGVSYGAFTTLFTLYIVEIGYSEDFLGLLVGVGTVGGAVAALPAGLLCDRLGARRGLLLGTLVTALGILIECTVTIDWLLLAGGLIAAAGVTLLYVAQAPFLAANSTEEERTHLFSVAAALLVAVSIAGSLYAGGFPKLLQALWPSLPLPTAYRLTLLAAGAVSAGCLVPLLRLRDPADAPPPLGSRATLTVCLRSGAVRRLVLTGLVLALGGGLVVPFVNVYFMREFGAGSGTVGLIRSLGIVVQVLGSLAAPWLGLRLGLVGGVAAARLASAPFLVLMGFLPFLPAAAAAFALRTFFVYLSDPLHTDFSMRIIPPEVRGTANSLTFLSWNATLALGGWAGGQLIVRAGYEPLFLLGGSITVAAAAIYWLAFRRFLPEPARVRLARAGAGLEGEGRS</sequence>
<feature type="domain" description="Major facilitator superfamily (MFS) profile" evidence="5">
    <location>
        <begin position="21"/>
        <end position="408"/>
    </location>
</feature>
<gene>
    <name evidence="6" type="ORF">NET02_04710</name>
</gene>
<dbReference type="RefSeq" id="WP_284056216.1">
    <property type="nucleotide sequence ID" value="NZ_JAMSLR010000002.1"/>
</dbReference>
<dbReference type="PROSITE" id="PS50850">
    <property type="entry name" value="MFS"/>
    <property type="match status" value="1"/>
</dbReference>
<feature type="transmembrane region" description="Helical" evidence="4">
    <location>
        <begin position="59"/>
        <end position="79"/>
    </location>
</feature>
<feature type="transmembrane region" description="Helical" evidence="4">
    <location>
        <begin position="385"/>
        <end position="403"/>
    </location>
</feature>
<name>A0AA41WE81_9BACT</name>
<reference evidence="6" key="1">
    <citation type="submission" date="2022-06" db="EMBL/GenBank/DDBJ databases">
        <title>CFH 74404 Thermomicrobiaceae sp.</title>
        <authorList>
            <person name="Ming H."/>
            <person name="Li W.-J."/>
            <person name="Zhao Z."/>
        </authorList>
    </citation>
    <scope>NUCLEOTIDE SEQUENCE</scope>
    <source>
        <strain evidence="6">CFH 74404</strain>
    </source>
</reference>
<evidence type="ECO:0000313" key="6">
    <source>
        <dbReference type="EMBL" id="MCM8748438.1"/>
    </source>
</evidence>
<dbReference type="Gene3D" id="1.20.1250.20">
    <property type="entry name" value="MFS general substrate transporter like domains"/>
    <property type="match status" value="1"/>
</dbReference>
<keyword evidence="7" id="KW-1185">Reference proteome</keyword>
<proteinExistence type="predicted"/>
<feature type="transmembrane region" description="Helical" evidence="4">
    <location>
        <begin position="233"/>
        <end position="255"/>
    </location>
</feature>
<dbReference type="InterPro" id="IPR020846">
    <property type="entry name" value="MFS_dom"/>
</dbReference>
<comment type="caution">
    <text evidence="6">The sequence shown here is derived from an EMBL/GenBank/DDBJ whole genome shotgun (WGS) entry which is preliminary data.</text>
</comment>
<feature type="transmembrane region" description="Helical" evidence="4">
    <location>
        <begin position="184"/>
        <end position="203"/>
    </location>
</feature>
<evidence type="ECO:0000256" key="2">
    <source>
        <dbReference type="ARBA" id="ARBA00022989"/>
    </source>
</evidence>
<keyword evidence="2 4" id="KW-1133">Transmembrane helix</keyword>
<feature type="transmembrane region" description="Helical" evidence="4">
    <location>
        <begin position="113"/>
        <end position="133"/>
    </location>
</feature>
<keyword evidence="1 4" id="KW-0812">Transmembrane</keyword>
<evidence type="ECO:0000256" key="1">
    <source>
        <dbReference type="ARBA" id="ARBA00022692"/>
    </source>
</evidence>
<dbReference type="InterPro" id="IPR036259">
    <property type="entry name" value="MFS_trans_sf"/>
</dbReference>
<feature type="transmembrane region" description="Helical" evidence="4">
    <location>
        <begin position="88"/>
        <end position="107"/>
    </location>
</feature>
<organism evidence="6 7">
    <name type="scientific">Thermalbibacter longus</name>
    <dbReference type="NCBI Taxonomy" id="2951981"/>
    <lineage>
        <taxon>Bacteria</taxon>
        <taxon>Pseudomonadati</taxon>
        <taxon>Thermomicrobiota</taxon>
        <taxon>Thermomicrobia</taxon>
        <taxon>Thermomicrobiales</taxon>
        <taxon>Thermomicrobiaceae</taxon>
        <taxon>Thermalbibacter</taxon>
    </lineage>
</organism>
<dbReference type="InterPro" id="IPR011701">
    <property type="entry name" value="MFS"/>
</dbReference>
<protein>
    <submittedName>
        <fullName evidence="6">MFS transporter</fullName>
    </submittedName>
</protein>
<evidence type="ECO:0000313" key="7">
    <source>
        <dbReference type="Proteomes" id="UP001165306"/>
    </source>
</evidence>
<dbReference type="Pfam" id="PF07690">
    <property type="entry name" value="MFS_1"/>
    <property type="match status" value="1"/>
</dbReference>
<dbReference type="SUPFAM" id="SSF103473">
    <property type="entry name" value="MFS general substrate transporter"/>
    <property type="match status" value="1"/>
</dbReference>
<dbReference type="GO" id="GO:0022857">
    <property type="term" value="F:transmembrane transporter activity"/>
    <property type="evidence" value="ECO:0007669"/>
    <property type="project" value="InterPro"/>
</dbReference>
<evidence type="ECO:0000256" key="4">
    <source>
        <dbReference type="SAM" id="Phobius"/>
    </source>
</evidence>
<dbReference type="Proteomes" id="UP001165306">
    <property type="component" value="Unassembled WGS sequence"/>
</dbReference>